<dbReference type="OrthoDB" id="5068804at2759"/>
<name>A0A8K0SHZ2_9HYPO</name>
<feature type="domain" description="Azaphilone pigments biosynthesis cluster protein L N-terminal" evidence="2">
    <location>
        <begin position="2"/>
        <end position="209"/>
    </location>
</feature>
<evidence type="ECO:0000256" key="1">
    <source>
        <dbReference type="SAM" id="Coils"/>
    </source>
</evidence>
<feature type="coiled-coil region" evidence="1">
    <location>
        <begin position="284"/>
        <end position="318"/>
    </location>
</feature>
<keyword evidence="1" id="KW-0175">Coiled coil</keyword>
<evidence type="ECO:0000313" key="4">
    <source>
        <dbReference type="Proteomes" id="UP000813444"/>
    </source>
</evidence>
<evidence type="ECO:0000259" key="2">
    <source>
        <dbReference type="Pfam" id="PF17111"/>
    </source>
</evidence>
<sequence length="407" mass="45393">MADPLSITSGVIAIVTFTIQSSTALYHAIESFKTYPKRVAELKTQLWALIDVLKSLEALSREDVTACRLLESPLKQCGKACQEFKCLLEECRRSSTSGRLSLSEWMRLRYRNGDIITFMESIESYKSTISIAIADTNLRTSKVTLSVLNDYKSQVDATTQYLEEHLEEVLSRLDGITQQAAEESLSGTTNMHHMTDEKTSTEKCLQICRQFQADLNKMQFQLAPSDHSLDPHSSTAMMPTRSMTFATAMTLSGLKACDMEMTDTVSKLLLHREKTNERLLAEPMRHMQDETEAHEVQVQRLQHELDGVKQLLDFCKDASSRAAPSRVHVLENISVKDGSQQICVSSVGDLFNINGATAGSGSLQLFGSMPTESLHNIIKLHKSQQETDDREMIRDVTSIVSGSKGSI</sequence>
<dbReference type="Pfam" id="PF17111">
    <property type="entry name" value="PigL_N"/>
    <property type="match status" value="1"/>
</dbReference>
<gene>
    <name evidence="3" type="ORF">B0I35DRAFT_98946</name>
</gene>
<organism evidence="3 4">
    <name type="scientific">Stachybotrys elegans</name>
    <dbReference type="NCBI Taxonomy" id="80388"/>
    <lineage>
        <taxon>Eukaryota</taxon>
        <taxon>Fungi</taxon>
        <taxon>Dikarya</taxon>
        <taxon>Ascomycota</taxon>
        <taxon>Pezizomycotina</taxon>
        <taxon>Sordariomycetes</taxon>
        <taxon>Hypocreomycetidae</taxon>
        <taxon>Hypocreales</taxon>
        <taxon>Stachybotryaceae</taxon>
        <taxon>Stachybotrys</taxon>
    </lineage>
</organism>
<comment type="caution">
    <text evidence="3">The sequence shown here is derived from an EMBL/GenBank/DDBJ whole genome shotgun (WGS) entry which is preliminary data.</text>
</comment>
<keyword evidence="4" id="KW-1185">Reference proteome</keyword>
<protein>
    <recommendedName>
        <fullName evidence="2">Azaphilone pigments biosynthesis cluster protein L N-terminal domain-containing protein</fullName>
    </recommendedName>
</protein>
<dbReference type="AlphaFoldDB" id="A0A8K0SHZ2"/>
<accession>A0A8K0SHZ2</accession>
<proteinExistence type="predicted"/>
<dbReference type="Proteomes" id="UP000813444">
    <property type="component" value="Unassembled WGS sequence"/>
</dbReference>
<dbReference type="InterPro" id="IPR031348">
    <property type="entry name" value="PigL_N"/>
</dbReference>
<evidence type="ECO:0000313" key="3">
    <source>
        <dbReference type="EMBL" id="KAH7308612.1"/>
    </source>
</evidence>
<reference evidence="3" key="1">
    <citation type="journal article" date="2021" name="Nat. Commun.">
        <title>Genetic determinants of endophytism in the Arabidopsis root mycobiome.</title>
        <authorList>
            <person name="Mesny F."/>
            <person name="Miyauchi S."/>
            <person name="Thiergart T."/>
            <person name="Pickel B."/>
            <person name="Atanasova L."/>
            <person name="Karlsson M."/>
            <person name="Huettel B."/>
            <person name="Barry K.W."/>
            <person name="Haridas S."/>
            <person name="Chen C."/>
            <person name="Bauer D."/>
            <person name="Andreopoulos W."/>
            <person name="Pangilinan J."/>
            <person name="LaButti K."/>
            <person name="Riley R."/>
            <person name="Lipzen A."/>
            <person name="Clum A."/>
            <person name="Drula E."/>
            <person name="Henrissat B."/>
            <person name="Kohler A."/>
            <person name="Grigoriev I.V."/>
            <person name="Martin F.M."/>
            <person name="Hacquard S."/>
        </authorList>
    </citation>
    <scope>NUCLEOTIDE SEQUENCE</scope>
    <source>
        <strain evidence="3">MPI-CAGE-CH-0235</strain>
    </source>
</reference>
<dbReference type="EMBL" id="JAGPNK010000015">
    <property type="protein sequence ID" value="KAH7308612.1"/>
    <property type="molecule type" value="Genomic_DNA"/>
</dbReference>